<keyword evidence="5" id="KW-0560">Oxidoreductase</keyword>
<dbReference type="RefSeq" id="WP_378572488.1">
    <property type="nucleotide sequence ID" value="NZ_JBHSFQ010000005.1"/>
</dbReference>
<dbReference type="Pfam" id="PF03067">
    <property type="entry name" value="LPMO_10"/>
    <property type="match status" value="1"/>
</dbReference>
<gene>
    <name evidence="5" type="ORF">ACFO4E_08215</name>
</gene>
<evidence type="ECO:0000256" key="3">
    <source>
        <dbReference type="SAM" id="SignalP"/>
    </source>
</evidence>
<dbReference type="Gene3D" id="2.70.50.50">
    <property type="entry name" value="chitin-binding protein cbp21"/>
    <property type="match status" value="1"/>
</dbReference>
<comment type="caution">
    <text evidence="5">The sequence shown here is derived from an EMBL/GenBank/DDBJ whole genome shotgun (WGS) entry which is preliminary data.</text>
</comment>
<evidence type="ECO:0000313" key="5">
    <source>
        <dbReference type="EMBL" id="MFC4561840.1"/>
    </source>
</evidence>
<dbReference type="InterPro" id="IPR004302">
    <property type="entry name" value="Cellulose/chitin-bd_N"/>
</dbReference>
<feature type="chain" id="PRO_5046595623" evidence="3">
    <location>
        <begin position="32"/>
        <end position="246"/>
    </location>
</feature>
<feature type="region of interest" description="Disordered" evidence="2">
    <location>
        <begin position="227"/>
        <end position="246"/>
    </location>
</feature>
<feature type="signal peptide" evidence="3">
    <location>
        <begin position="1"/>
        <end position="31"/>
    </location>
</feature>
<keyword evidence="1 3" id="KW-0732">Signal</keyword>
<accession>A0ABV9DV65</accession>
<name>A0ABV9DV65_9ACTN</name>
<sequence length="246" mass="26506">MRSRRRLTALGALAGLAGALAVVVPASPALAHGGFTYPATRTYACYVDAREGSGGGDLQPTNPACADALEQGGSYPFWNWFGNLISNANGQHRDVVPDGKLCGPTQQFDGFTQARSDWPTTTLRSGADITFLHNAWAQHPGRFDQYITKDGWDPSQPLTWDDLEPEPFDTVTDPPLRGGGEQGAEYYWDTTLPEKSGYHVIYSIWTRSDSPEAFYNCSDVIFTGGAQTAEDGGGTTAATGAQYALR</sequence>
<keyword evidence="5" id="KW-0503">Monooxygenase</keyword>
<dbReference type="CDD" id="cd21177">
    <property type="entry name" value="LPMO_AA10"/>
    <property type="match status" value="1"/>
</dbReference>
<evidence type="ECO:0000256" key="1">
    <source>
        <dbReference type="ARBA" id="ARBA00022729"/>
    </source>
</evidence>
<evidence type="ECO:0000259" key="4">
    <source>
        <dbReference type="Pfam" id="PF03067"/>
    </source>
</evidence>
<dbReference type="GO" id="GO:0004497">
    <property type="term" value="F:monooxygenase activity"/>
    <property type="evidence" value="ECO:0007669"/>
    <property type="project" value="UniProtKB-KW"/>
</dbReference>
<dbReference type="PANTHER" id="PTHR34823">
    <property type="entry name" value="GLCNAC-BINDING PROTEIN A"/>
    <property type="match status" value="1"/>
</dbReference>
<evidence type="ECO:0000313" key="6">
    <source>
        <dbReference type="Proteomes" id="UP001595923"/>
    </source>
</evidence>
<dbReference type="InterPro" id="IPR006311">
    <property type="entry name" value="TAT_signal"/>
</dbReference>
<dbReference type="InterPro" id="IPR051024">
    <property type="entry name" value="GlcNAc_Chitin_IntDeg"/>
</dbReference>
<proteinExistence type="predicted"/>
<reference evidence="6" key="1">
    <citation type="journal article" date="2019" name="Int. J. Syst. Evol. Microbiol.">
        <title>The Global Catalogue of Microorganisms (GCM) 10K type strain sequencing project: providing services to taxonomists for standard genome sequencing and annotation.</title>
        <authorList>
            <consortium name="The Broad Institute Genomics Platform"/>
            <consortium name="The Broad Institute Genome Sequencing Center for Infectious Disease"/>
            <person name="Wu L."/>
            <person name="Ma J."/>
        </authorList>
    </citation>
    <scope>NUCLEOTIDE SEQUENCE [LARGE SCALE GENOMIC DNA]</scope>
    <source>
        <strain evidence="6">XZYJ18</strain>
    </source>
</reference>
<feature type="domain" description="Chitin-binding type-4" evidence="4">
    <location>
        <begin position="32"/>
        <end position="220"/>
    </location>
</feature>
<dbReference type="EMBL" id="JBHSFQ010000005">
    <property type="protein sequence ID" value="MFC4561840.1"/>
    <property type="molecule type" value="Genomic_DNA"/>
</dbReference>
<dbReference type="SUPFAM" id="SSF81296">
    <property type="entry name" value="E set domains"/>
    <property type="match status" value="1"/>
</dbReference>
<protein>
    <submittedName>
        <fullName evidence="5">Lytic polysaccharide monooxygenase</fullName>
    </submittedName>
</protein>
<dbReference type="Proteomes" id="UP001595923">
    <property type="component" value="Unassembled WGS sequence"/>
</dbReference>
<dbReference type="InterPro" id="IPR014756">
    <property type="entry name" value="Ig_E-set"/>
</dbReference>
<dbReference type="PROSITE" id="PS51318">
    <property type="entry name" value="TAT"/>
    <property type="match status" value="1"/>
</dbReference>
<organism evidence="5 6">
    <name type="scientific">Nocardiopsis mangrovi</name>
    <dbReference type="NCBI Taxonomy" id="1179818"/>
    <lineage>
        <taxon>Bacteria</taxon>
        <taxon>Bacillati</taxon>
        <taxon>Actinomycetota</taxon>
        <taxon>Actinomycetes</taxon>
        <taxon>Streptosporangiales</taxon>
        <taxon>Nocardiopsidaceae</taxon>
        <taxon>Nocardiopsis</taxon>
    </lineage>
</organism>
<keyword evidence="6" id="KW-1185">Reference proteome</keyword>
<evidence type="ECO:0000256" key="2">
    <source>
        <dbReference type="SAM" id="MobiDB-lite"/>
    </source>
</evidence>
<dbReference type="PANTHER" id="PTHR34823:SF1">
    <property type="entry name" value="CHITIN-BINDING TYPE-4 DOMAIN-CONTAINING PROTEIN"/>
    <property type="match status" value="1"/>
</dbReference>